<dbReference type="RefSeq" id="XP_020905986.1">
    <property type="nucleotide sequence ID" value="XM_021050327.2"/>
</dbReference>
<dbReference type="NCBIfam" id="TIGR00293">
    <property type="entry name" value="prefoldin subunit alpha"/>
    <property type="match status" value="1"/>
</dbReference>
<dbReference type="GO" id="GO:1990114">
    <property type="term" value="P:RNA polymerase II core complex assembly"/>
    <property type="evidence" value="ECO:0007669"/>
    <property type="project" value="TreeGrafter"/>
</dbReference>
<reference evidence="3" key="1">
    <citation type="submission" date="2022-11" db="UniProtKB">
        <authorList>
            <consortium name="EnsemblMetazoa"/>
        </authorList>
    </citation>
    <scope>IDENTIFICATION</scope>
</reference>
<dbReference type="SUPFAM" id="SSF46579">
    <property type="entry name" value="Prefoldin"/>
    <property type="match status" value="1"/>
</dbReference>
<keyword evidence="4" id="KW-1185">Reference proteome</keyword>
<sequence length="153" mass="17227">MAQGVEISQLQIPHLEALRGQLEEEVKMLSDSLGQLKVAQQKFKDSKDNVVKMKKQDTGKQILVPLSSSMYVPGTLEDIKSVMVDIGTGYFAEKDLKDAEQYFQRKMDYVTTQIEKLQPILIEKHKMRQAVIETMNGKIQAQLQSQGAVPTTS</sequence>
<dbReference type="GO" id="GO:0016272">
    <property type="term" value="C:prefoldin complex"/>
    <property type="evidence" value="ECO:0007669"/>
    <property type="project" value="InterPro"/>
</dbReference>
<dbReference type="Proteomes" id="UP000887567">
    <property type="component" value="Unplaced"/>
</dbReference>
<dbReference type="AlphaFoldDB" id="A0A913XL00"/>
<dbReference type="CDD" id="cd23157">
    <property type="entry name" value="Prefoldin_5"/>
    <property type="match status" value="1"/>
</dbReference>
<dbReference type="OrthoDB" id="10267474at2759"/>
<accession>A0A913XL00</accession>
<protein>
    <recommendedName>
        <fullName evidence="5">Prefoldin subunit 5</fullName>
    </recommendedName>
</protein>
<dbReference type="EnsemblMetazoa" id="XM_021050327.2">
    <property type="protein sequence ID" value="XP_020905986.1"/>
    <property type="gene ID" value="LOC110244150"/>
</dbReference>
<evidence type="ECO:0000256" key="2">
    <source>
        <dbReference type="ARBA" id="ARBA00023186"/>
    </source>
</evidence>
<dbReference type="GeneID" id="110244150"/>
<dbReference type="GO" id="GO:0051082">
    <property type="term" value="F:unfolded protein binding"/>
    <property type="evidence" value="ECO:0007669"/>
    <property type="project" value="InterPro"/>
</dbReference>
<dbReference type="InterPro" id="IPR004127">
    <property type="entry name" value="Prefoldin_subunit_alpha"/>
</dbReference>
<dbReference type="GO" id="GO:1990115">
    <property type="term" value="P:RNA polymerase III assembly"/>
    <property type="evidence" value="ECO:0007669"/>
    <property type="project" value="TreeGrafter"/>
</dbReference>
<keyword evidence="2" id="KW-0143">Chaperone</keyword>
<dbReference type="GO" id="GO:1990113">
    <property type="term" value="P:RNA polymerase I assembly"/>
    <property type="evidence" value="ECO:0007669"/>
    <property type="project" value="TreeGrafter"/>
</dbReference>
<evidence type="ECO:0008006" key="5">
    <source>
        <dbReference type="Google" id="ProtNLM"/>
    </source>
</evidence>
<dbReference type="GO" id="GO:0006457">
    <property type="term" value="P:protein folding"/>
    <property type="evidence" value="ECO:0007669"/>
    <property type="project" value="InterPro"/>
</dbReference>
<dbReference type="OMA" id="QAKFKAC"/>
<organism evidence="3 4">
    <name type="scientific">Exaiptasia diaphana</name>
    <name type="common">Tropical sea anemone</name>
    <name type="synonym">Aiptasia pulchella</name>
    <dbReference type="NCBI Taxonomy" id="2652724"/>
    <lineage>
        <taxon>Eukaryota</taxon>
        <taxon>Metazoa</taxon>
        <taxon>Cnidaria</taxon>
        <taxon>Anthozoa</taxon>
        <taxon>Hexacorallia</taxon>
        <taxon>Actiniaria</taxon>
        <taxon>Aiptasiidae</taxon>
        <taxon>Exaiptasia</taxon>
    </lineage>
</organism>
<dbReference type="PANTHER" id="PTHR12674">
    <property type="entry name" value="PREFOLDIN SUBUNIT 5"/>
    <property type="match status" value="1"/>
</dbReference>
<comment type="similarity">
    <text evidence="1">Belongs to the prefoldin subunit alpha family.</text>
</comment>
<dbReference type="Pfam" id="PF02996">
    <property type="entry name" value="Prefoldin"/>
    <property type="match status" value="1"/>
</dbReference>
<proteinExistence type="inferred from homology"/>
<dbReference type="Gene3D" id="1.10.287.370">
    <property type="match status" value="1"/>
</dbReference>
<dbReference type="KEGG" id="epa:110244150"/>
<dbReference type="FunFam" id="1.10.287.370:FF:000004">
    <property type="entry name" value="Probable prefoldin subunit 5"/>
    <property type="match status" value="1"/>
</dbReference>
<dbReference type="InterPro" id="IPR011599">
    <property type="entry name" value="PFD_alpha_archaea"/>
</dbReference>
<evidence type="ECO:0000256" key="1">
    <source>
        <dbReference type="ARBA" id="ARBA00010048"/>
    </source>
</evidence>
<evidence type="ECO:0000313" key="4">
    <source>
        <dbReference type="Proteomes" id="UP000887567"/>
    </source>
</evidence>
<name>A0A913XL00_EXADI</name>
<dbReference type="GO" id="GO:0005737">
    <property type="term" value="C:cytoplasm"/>
    <property type="evidence" value="ECO:0007669"/>
    <property type="project" value="TreeGrafter"/>
</dbReference>
<evidence type="ECO:0000313" key="3">
    <source>
        <dbReference type="EnsemblMetazoa" id="XP_020905986.1"/>
    </source>
</evidence>
<dbReference type="InterPro" id="IPR009053">
    <property type="entry name" value="Prefoldin"/>
</dbReference>
<dbReference type="PANTHER" id="PTHR12674:SF2">
    <property type="entry name" value="PREFOLDIN SUBUNIT 5"/>
    <property type="match status" value="1"/>
</dbReference>